<keyword evidence="6" id="KW-1185">Reference proteome</keyword>
<protein>
    <submittedName>
        <fullName evidence="5">DNA repair protein RecO</fullName>
    </submittedName>
</protein>
<keyword evidence="3" id="KW-0234">DNA repair</keyword>
<keyword evidence="2" id="KW-0233">DNA recombination</keyword>
<dbReference type="NCBIfam" id="TIGR00613">
    <property type="entry name" value="reco"/>
    <property type="match status" value="1"/>
</dbReference>
<dbReference type="STRING" id="526218.Sterm_1572"/>
<dbReference type="RefSeq" id="WP_012861027.1">
    <property type="nucleotide sequence ID" value="NC_013517.1"/>
</dbReference>
<dbReference type="PANTHER" id="PTHR33991">
    <property type="entry name" value="DNA REPAIR PROTEIN RECO"/>
    <property type="match status" value="1"/>
</dbReference>
<dbReference type="eggNOG" id="COG1381">
    <property type="taxonomic scope" value="Bacteria"/>
</dbReference>
<dbReference type="SUPFAM" id="SSF50249">
    <property type="entry name" value="Nucleic acid-binding proteins"/>
    <property type="match status" value="1"/>
</dbReference>
<evidence type="ECO:0000313" key="6">
    <source>
        <dbReference type="Proteomes" id="UP000000845"/>
    </source>
</evidence>
<dbReference type="GO" id="GO:0043590">
    <property type="term" value="C:bacterial nucleoid"/>
    <property type="evidence" value="ECO:0007669"/>
    <property type="project" value="TreeGrafter"/>
</dbReference>
<evidence type="ECO:0000259" key="4">
    <source>
        <dbReference type="Pfam" id="PF11967"/>
    </source>
</evidence>
<sequence>MDILKTEGIVIKKTNVKEADLVLKVFTKEYGKIDIYINGIRKSKRREKLAVELMSVTDFLIYEKNSKYSSNSFTLTAFFPKIQLSFLKLKYSYYLLHLIDKIYEHNSEDIEFYEKIKNLFGYINTLSEDEKKTEILLSYLVLYLLKDIILTQGIYEHENILNLTEKDNREKLLNILNSSAKEVINSSLYTIDEITEMIISLEKYINYNLNRNLNYKFFV</sequence>
<dbReference type="InterPro" id="IPR003717">
    <property type="entry name" value="RecO"/>
</dbReference>
<dbReference type="InterPro" id="IPR012340">
    <property type="entry name" value="NA-bd_OB-fold"/>
</dbReference>
<dbReference type="PANTHER" id="PTHR33991:SF1">
    <property type="entry name" value="DNA REPAIR PROTEIN RECO"/>
    <property type="match status" value="1"/>
</dbReference>
<reference evidence="6" key="1">
    <citation type="submission" date="2009-09" db="EMBL/GenBank/DDBJ databases">
        <title>The complete chromosome of Sebaldella termitidis ATCC 33386.</title>
        <authorList>
            <consortium name="US DOE Joint Genome Institute (JGI-PGF)"/>
            <person name="Lucas S."/>
            <person name="Copeland A."/>
            <person name="Lapidus A."/>
            <person name="Glavina del Rio T."/>
            <person name="Dalin E."/>
            <person name="Tice H."/>
            <person name="Bruce D."/>
            <person name="Goodwin L."/>
            <person name="Pitluck S."/>
            <person name="Kyrpides N."/>
            <person name="Mavromatis K."/>
            <person name="Ivanova N."/>
            <person name="Mikhailova N."/>
            <person name="Sims D."/>
            <person name="Meincke L."/>
            <person name="Brettin T."/>
            <person name="Detter J.C."/>
            <person name="Han C."/>
            <person name="Larimer F."/>
            <person name="Land M."/>
            <person name="Hauser L."/>
            <person name="Markowitz V."/>
            <person name="Cheng J.F."/>
            <person name="Hugenholtz P."/>
            <person name="Woyke T."/>
            <person name="Wu D."/>
            <person name="Eisen J.A."/>
        </authorList>
    </citation>
    <scope>NUCLEOTIDE SEQUENCE [LARGE SCALE GENOMIC DNA]</scope>
    <source>
        <strain evidence="6">ATCC 33386 / NCTC 11300</strain>
    </source>
</reference>
<dbReference type="HOGENOM" id="CLU_100545_0_0_0"/>
<feature type="domain" description="DNA replication/recombination mediator RecO N-terminal" evidence="4">
    <location>
        <begin position="1"/>
        <end position="67"/>
    </location>
</feature>
<keyword evidence="1" id="KW-0227">DNA damage</keyword>
<evidence type="ECO:0000256" key="2">
    <source>
        <dbReference type="ARBA" id="ARBA00023172"/>
    </source>
</evidence>
<gene>
    <name evidence="5" type="ordered locus">Sterm_1572</name>
</gene>
<accession>D1AI47</accession>
<dbReference type="GO" id="GO:0006302">
    <property type="term" value="P:double-strand break repair"/>
    <property type="evidence" value="ECO:0007669"/>
    <property type="project" value="TreeGrafter"/>
</dbReference>
<name>D1AI47_SEBTE</name>
<dbReference type="KEGG" id="str:Sterm_1572"/>
<dbReference type="InterPro" id="IPR022572">
    <property type="entry name" value="DNA_rep/recomb_RecO_N"/>
</dbReference>
<dbReference type="EMBL" id="CP001739">
    <property type="protein sequence ID" value="ACZ08431.1"/>
    <property type="molecule type" value="Genomic_DNA"/>
</dbReference>
<reference evidence="5 6" key="2">
    <citation type="journal article" date="2010" name="Stand. Genomic Sci.">
        <title>Complete genome sequence of Sebaldella termitidis type strain (NCTC 11300).</title>
        <authorList>
            <person name="Harmon-Smith M."/>
            <person name="Celia L."/>
            <person name="Chertkov O."/>
            <person name="Lapidus A."/>
            <person name="Copeland A."/>
            <person name="Glavina Del Rio T."/>
            <person name="Nolan M."/>
            <person name="Lucas S."/>
            <person name="Tice H."/>
            <person name="Cheng J.F."/>
            <person name="Han C."/>
            <person name="Detter J.C."/>
            <person name="Bruce D."/>
            <person name="Goodwin L."/>
            <person name="Pitluck S."/>
            <person name="Pati A."/>
            <person name="Liolios K."/>
            <person name="Ivanova N."/>
            <person name="Mavromatis K."/>
            <person name="Mikhailova N."/>
            <person name="Chen A."/>
            <person name="Palaniappan K."/>
            <person name="Land M."/>
            <person name="Hauser L."/>
            <person name="Chang Y.J."/>
            <person name="Jeffries C.D."/>
            <person name="Brettin T."/>
            <person name="Goker M."/>
            <person name="Beck B."/>
            <person name="Bristow J."/>
            <person name="Eisen J.A."/>
            <person name="Markowitz V."/>
            <person name="Hugenholtz P."/>
            <person name="Kyrpides N.C."/>
            <person name="Klenk H.P."/>
            <person name="Chen F."/>
        </authorList>
    </citation>
    <scope>NUCLEOTIDE SEQUENCE [LARGE SCALE GENOMIC DNA]</scope>
    <source>
        <strain evidence="6">ATCC 33386 / NCTC 11300</strain>
    </source>
</reference>
<dbReference type="Gene3D" id="2.40.50.140">
    <property type="entry name" value="Nucleic acid-binding proteins"/>
    <property type="match status" value="1"/>
</dbReference>
<dbReference type="AlphaFoldDB" id="D1AI47"/>
<proteinExistence type="predicted"/>
<organism evidence="5 6">
    <name type="scientific">Sebaldella termitidis (strain ATCC 33386 / NCTC 11300)</name>
    <dbReference type="NCBI Taxonomy" id="526218"/>
    <lineage>
        <taxon>Bacteria</taxon>
        <taxon>Fusobacteriati</taxon>
        <taxon>Fusobacteriota</taxon>
        <taxon>Fusobacteriia</taxon>
        <taxon>Fusobacteriales</taxon>
        <taxon>Leptotrichiaceae</taxon>
        <taxon>Sebaldella</taxon>
    </lineage>
</organism>
<evidence type="ECO:0000256" key="1">
    <source>
        <dbReference type="ARBA" id="ARBA00022763"/>
    </source>
</evidence>
<evidence type="ECO:0000313" key="5">
    <source>
        <dbReference type="EMBL" id="ACZ08431.1"/>
    </source>
</evidence>
<dbReference type="Proteomes" id="UP000000845">
    <property type="component" value="Chromosome"/>
</dbReference>
<dbReference type="Pfam" id="PF11967">
    <property type="entry name" value="RecO_N"/>
    <property type="match status" value="1"/>
</dbReference>
<evidence type="ECO:0000256" key="3">
    <source>
        <dbReference type="ARBA" id="ARBA00023204"/>
    </source>
</evidence>
<dbReference type="GO" id="GO:0006310">
    <property type="term" value="P:DNA recombination"/>
    <property type="evidence" value="ECO:0007669"/>
    <property type="project" value="UniProtKB-KW"/>
</dbReference>